<keyword evidence="10 11" id="KW-0234">DNA repair</keyword>
<protein>
    <recommendedName>
        <fullName evidence="11 12">DNA repair protein RadA</fullName>
    </recommendedName>
</protein>
<dbReference type="InterPro" id="IPR003593">
    <property type="entry name" value="AAA+_ATPase"/>
</dbReference>
<evidence type="ECO:0000256" key="9">
    <source>
        <dbReference type="ARBA" id="ARBA00023125"/>
    </source>
</evidence>
<organism evidence="15 16">
    <name type="scientific">Candidatus Fischerbacteria bacterium RBG_13_37_8</name>
    <dbReference type="NCBI Taxonomy" id="1817863"/>
    <lineage>
        <taxon>Bacteria</taxon>
        <taxon>Candidatus Fischeribacteriota</taxon>
    </lineage>
</organism>
<keyword evidence="2 11" id="KW-0547">Nucleotide-binding</keyword>
<dbReference type="HAMAP" id="MF_01498">
    <property type="entry name" value="RadA_bact"/>
    <property type="match status" value="1"/>
</dbReference>
<keyword evidence="3 11" id="KW-0227">DNA damage</keyword>
<keyword evidence="6 13" id="KW-0862">Zinc</keyword>
<dbReference type="AlphaFoldDB" id="A0A1F5V8Q7"/>
<feature type="binding site" evidence="11">
    <location>
        <begin position="95"/>
        <end position="102"/>
    </location>
    <ligand>
        <name>ATP</name>
        <dbReference type="ChEBI" id="CHEBI:30616"/>
    </ligand>
</feature>
<reference evidence="15 16" key="1">
    <citation type="journal article" date="2016" name="Nat. Commun.">
        <title>Thousands of microbial genomes shed light on interconnected biogeochemical processes in an aquifer system.</title>
        <authorList>
            <person name="Anantharaman K."/>
            <person name="Brown C.T."/>
            <person name="Hug L.A."/>
            <person name="Sharon I."/>
            <person name="Castelle C.J."/>
            <person name="Probst A.J."/>
            <person name="Thomas B.C."/>
            <person name="Singh A."/>
            <person name="Wilkins M.J."/>
            <person name="Karaoz U."/>
            <person name="Brodie E.L."/>
            <person name="Williams K.H."/>
            <person name="Hubbard S.S."/>
            <person name="Banfield J.F."/>
        </authorList>
    </citation>
    <scope>NUCLEOTIDE SEQUENCE [LARGE SCALE GENOMIC DNA]</scope>
</reference>
<evidence type="ECO:0000313" key="15">
    <source>
        <dbReference type="EMBL" id="OGF59750.1"/>
    </source>
</evidence>
<dbReference type="STRING" id="1817863.A2Y62_05200"/>
<feature type="domain" description="RecA family profile 1" evidence="14">
    <location>
        <begin position="66"/>
        <end position="214"/>
    </location>
</feature>
<dbReference type="GO" id="GO:0008270">
    <property type="term" value="F:zinc ion binding"/>
    <property type="evidence" value="ECO:0007669"/>
    <property type="project" value="UniProtKB-KW"/>
</dbReference>
<dbReference type="PANTHER" id="PTHR32472:SF10">
    <property type="entry name" value="DNA REPAIR PROTEIN RADA-LIKE PROTEIN"/>
    <property type="match status" value="1"/>
</dbReference>
<dbReference type="Gene3D" id="3.40.50.300">
    <property type="entry name" value="P-loop containing nucleotide triphosphate hydrolases"/>
    <property type="match status" value="1"/>
</dbReference>
<name>A0A1F5V8Q7_9BACT</name>
<evidence type="ECO:0000256" key="2">
    <source>
        <dbReference type="ARBA" id="ARBA00022741"/>
    </source>
</evidence>
<comment type="caution">
    <text evidence="15">The sequence shown here is derived from an EMBL/GenBank/DDBJ whole genome shotgun (WGS) entry which is preliminary data.</text>
</comment>
<evidence type="ECO:0000256" key="1">
    <source>
        <dbReference type="ARBA" id="ARBA00022723"/>
    </source>
</evidence>
<dbReference type="InterPro" id="IPR020588">
    <property type="entry name" value="RecA_ATP-bd"/>
</dbReference>
<gene>
    <name evidence="11" type="primary">radA</name>
    <name evidence="15" type="ORF">A2Y62_05200</name>
</gene>
<dbReference type="InterPro" id="IPR014721">
    <property type="entry name" value="Ribsml_uS5_D2-typ_fold_subgr"/>
</dbReference>
<feature type="short sequence motif" description="RadA KNRFG motif" evidence="11">
    <location>
        <begin position="251"/>
        <end position="255"/>
    </location>
</feature>
<evidence type="ECO:0000313" key="16">
    <source>
        <dbReference type="Proteomes" id="UP000178943"/>
    </source>
</evidence>
<proteinExistence type="inferred from homology"/>
<dbReference type="PROSITE" id="PS50162">
    <property type="entry name" value="RECA_2"/>
    <property type="match status" value="1"/>
</dbReference>
<dbReference type="Pfam" id="PF13541">
    <property type="entry name" value="ChlI"/>
    <property type="match status" value="1"/>
</dbReference>
<dbReference type="PANTHER" id="PTHR32472">
    <property type="entry name" value="DNA REPAIR PROTEIN RADA"/>
    <property type="match status" value="1"/>
</dbReference>
<dbReference type="SMART" id="SM00382">
    <property type="entry name" value="AAA"/>
    <property type="match status" value="1"/>
</dbReference>
<dbReference type="InterPro" id="IPR004504">
    <property type="entry name" value="DNA_repair_RadA"/>
</dbReference>
<dbReference type="EMBL" id="MFGW01000206">
    <property type="protein sequence ID" value="OGF59750.1"/>
    <property type="molecule type" value="Genomic_DNA"/>
</dbReference>
<dbReference type="Gene3D" id="3.30.230.10">
    <property type="match status" value="1"/>
</dbReference>
<dbReference type="InterPro" id="IPR027417">
    <property type="entry name" value="P-loop_NTPase"/>
</dbReference>
<feature type="region of interest" description="Lon-protease-like" evidence="11">
    <location>
        <begin position="350"/>
        <end position="453"/>
    </location>
</feature>
<evidence type="ECO:0000256" key="3">
    <source>
        <dbReference type="ARBA" id="ARBA00022763"/>
    </source>
</evidence>
<keyword evidence="5" id="KW-0378">Hydrolase</keyword>
<evidence type="ECO:0000256" key="8">
    <source>
        <dbReference type="ARBA" id="ARBA00023016"/>
    </source>
</evidence>
<keyword evidence="7 11" id="KW-0067">ATP-binding</keyword>
<comment type="domain">
    <text evidence="11">The middle region has homology to RecA with ATPase motifs including the RadA KNRFG motif, while the C-terminus is homologous to Lon protease.</text>
</comment>
<dbReference type="Proteomes" id="UP000178943">
    <property type="component" value="Unassembled WGS sequence"/>
</dbReference>
<dbReference type="NCBIfam" id="TIGR00416">
    <property type="entry name" value="sms"/>
    <property type="match status" value="1"/>
</dbReference>
<comment type="function">
    <text evidence="13">DNA-dependent ATPase involved in processing of recombination intermediates, plays a role in repairing DNA breaks. Stimulates the branch migration of RecA-mediated strand transfer reactions, allowing the 3' invading strand to extend heteroduplex DNA faster. Binds ssDNA in the presence of ADP but not other nucleotides, has ATPase activity that is stimulated by ssDNA and various branched DNA structures, but inhibited by SSB. Does not have RecA's homology-searching function.</text>
</comment>
<evidence type="ECO:0000256" key="4">
    <source>
        <dbReference type="ARBA" id="ARBA00022771"/>
    </source>
</evidence>
<evidence type="ECO:0000259" key="14">
    <source>
        <dbReference type="PROSITE" id="PS50162"/>
    </source>
</evidence>
<keyword evidence="8 11" id="KW-0346">Stress response</keyword>
<dbReference type="FunFam" id="3.40.50.300:FF:000050">
    <property type="entry name" value="DNA repair protein RadA"/>
    <property type="match status" value="1"/>
</dbReference>
<dbReference type="PRINTS" id="PR01874">
    <property type="entry name" value="DNAREPAIRADA"/>
</dbReference>
<accession>A0A1F5V8Q7</accession>
<dbReference type="SUPFAM" id="SSF52540">
    <property type="entry name" value="P-loop containing nucleoside triphosphate hydrolases"/>
    <property type="match status" value="1"/>
</dbReference>
<dbReference type="GO" id="GO:0016787">
    <property type="term" value="F:hydrolase activity"/>
    <property type="evidence" value="ECO:0007669"/>
    <property type="project" value="UniProtKB-KW"/>
</dbReference>
<dbReference type="GO" id="GO:0005524">
    <property type="term" value="F:ATP binding"/>
    <property type="evidence" value="ECO:0007669"/>
    <property type="project" value="UniProtKB-UniRule"/>
</dbReference>
<evidence type="ECO:0000256" key="13">
    <source>
        <dbReference type="RuleBase" id="RU003555"/>
    </source>
</evidence>
<dbReference type="InterPro" id="IPR041166">
    <property type="entry name" value="Rubredoxin_2"/>
</dbReference>
<sequence>MKEKVQFYCNTCGYTASKWFGKCPDCNSWGSFTEELQISSGKKRNHYAFQKVHNKPVMLRDIQTATIQRWKTQIDEFDRTIGGGIMSGSLILIGGDPGIGKSTLMLHIAASLSHEKKILYVSGEESEQQIKHRSDRLAITNDNIFLYNETSLESILSSIEELKPDILIIDSIQTIYSETLDSAPATVGQIKWVAGQLLALAKTTSLTVFIIGHITKEGIIAGPKLLEHIVDTVLYFEGDKFHLFRVLRVIKNRYGPVNEVCIYEMSTSGLKVIKNPSELFLSGRLNISPGSVILPCMEGSRAFLLEIQALVTPSYYGNSRRVAIGIDSNRVNMLVAVLEKKLDYHLGSQDIFVNVVGGMTIMDPAADLAIAIAIISSYLNKPVAEKITLFGEIGLTGEIRTVHLAESRIKEAHNLGYDICLLPFINKNNITTKLNLSLIGIQNVKDAIDFLWQ</sequence>
<evidence type="ECO:0000256" key="6">
    <source>
        <dbReference type="ARBA" id="ARBA00022833"/>
    </source>
</evidence>
<dbReference type="Pfam" id="PF13481">
    <property type="entry name" value="AAA_25"/>
    <property type="match status" value="1"/>
</dbReference>
<evidence type="ECO:0000256" key="7">
    <source>
        <dbReference type="ARBA" id="ARBA00022840"/>
    </source>
</evidence>
<dbReference type="SUPFAM" id="SSF54211">
    <property type="entry name" value="Ribosomal protein S5 domain 2-like"/>
    <property type="match status" value="1"/>
</dbReference>
<evidence type="ECO:0000256" key="5">
    <source>
        <dbReference type="ARBA" id="ARBA00022801"/>
    </source>
</evidence>
<keyword evidence="9 11" id="KW-0238">DNA-binding</keyword>
<dbReference type="GO" id="GO:0140664">
    <property type="term" value="F:ATP-dependent DNA damage sensor activity"/>
    <property type="evidence" value="ECO:0007669"/>
    <property type="project" value="InterPro"/>
</dbReference>
<dbReference type="InterPro" id="IPR020568">
    <property type="entry name" value="Ribosomal_Su5_D2-typ_SF"/>
</dbReference>
<evidence type="ECO:0000256" key="12">
    <source>
        <dbReference type="NCBIfam" id="TIGR00416"/>
    </source>
</evidence>
<dbReference type="Pfam" id="PF18073">
    <property type="entry name" value="Zn_ribbon_LapB"/>
    <property type="match status" value="1"/>
</dbReference>
<keyword evidence="1 11" id="KW-0479">Metal-binding</keyword>
<dbReference type="GO" id="GO:0003684">
    <property type="term" value="F:damaged DNA binding"/>
    <property type="evidence" value="ECO:0007669"/>
    <property type="project" value="InterPro"/>
</dbReference>
<keyword evidence="4 13" id="KW-0863">Zinc-finger</keyword>
<comment type="function">
    <text evidence="11">Plays a role in repairing double-strand DNA breaks, probably involving stabilizing or processing branched DNA or blocked replication forks.</text>
</comment>
<evidence type="ECO:0000256" key="10">
    <source>
        <dbReference type="ARBA" id="ARBA00023204"/>
    </source>
</evidence>
<dbReference type="GO" id="GO:0005829">
    <property type="term" value="C:cytosol"/>
    <property type="evidence" value="ECO:0007669"/>
    <property type="project" value="TreeGrafter"/>
</dbReference>
<dbReference type="GO" id="GO:0000725">
    <property type="term" value="P:recombinational repair"/>
    <property type="evidence" value="ECO:0007669"/>
    <property type="project" value="UniProtKB-UniRule"/>
</dbReference>
<evidence type="ECO:0000256" key="11">
    <source>
        <dbReference type="HAMAP-Rule" id="MF_01498"/>
    </source>
</evidence>
<dbReference type="CDD" id="cd01121">
    <property type="entry name" value="RadA_SMS_N"/>
    <property type="match status" value="1"/>
</dbReference>
<comment type="similarity">
    <text evidence="11 13">Belongs to the RecA family. RadA subfamily.</text>
</comment>